<protein>
    <submittedName>
        <fullName evidence="2">Oxidoreductase</fullName>
    </submittedName>
</protein>
<dbReference type="Pfam" id="PF13460">
    <property type="entry name" value="NAD_binding_10"/>
    <property type="match status" value="1"/>
</dbReference>
<dbReference type="RefSeq" id="WP_066546837.1">
    <property type="nucleotide sequence ID" value="NZ_MASJ01000036.1"/>
</dbReference>
<name>A0A1C0Y8G4_9BACL</name>
<dbReference type="OrthoDB" id="9798632at2"/>
<feature type="domain" description="NAD(P)-binding" evidence="1">
    <location>
        <begin position="10"/>
        <end position="165"/>
    </location>
</feature>
<dbReference type="STRING" id="33978.A6M13_15895"/>
<dbReference type="AlphaFoldDB" id="A0A1C0Y8G4"/>
<accession>A0A1C0Y8G4</accession>
<dbReference type="PANTHER" id="PTHR14097">
    <property type="entry name" value="OXIDOREDUCTASE HTATIP2"/>
    <property type="match status" value="1"/>
</dbReference>
<sequence>MNMRTAIVVGATGLTGQALVKELCEREEYVSITAIVRRALAFEHPKLEVLVKSFDEIEEADLPPVHDVFCCLGTTQKKAGSKQQFERVDFEYPMRIASLAKKKGIPHFCVISAMGASEKSRFYYSQVKGKLEAELTALSLERLTIVRPSLLTGDRSEFRLGEKAGEFALRIGNPLLVGPMRKYRSISATQLAIAMVCIALYEQPKKVRIYESAQLNQFAYPLAEIEQDISFDWSKHQQGEDDAPVDEDIVFDRTKLKKLDDE</sequence>
<dbReference type="PANTHER" id="PTHR14097:SF7">
    <property type="entry name" value="OXIDOREDUCTASE HTATIP2"/>
    <property type="match status" value="1"/>
</dbReference>
<evidence type="ECO:0000313" key="3">
    <source>
        <dbReference type="Proteomes" id="UP000093199"/>
    </source>
</evidence>
<reference evidence="2 3" key="1">
    <citation type="submission" date="2016-07" db="EMBL/GenBank/DDBJ databases">
        <title>Caryophanon tenue genome sequencing.</title>
        <authorList>
            <person name="Verma A."/>
            <person name="Pal Y."/>
            <person name="Krishnamurthi S."/>
        </authorList>
    </citation>
    <scope>NUCLEOTIDE SEQUENCE [LARGE SCALE GENOMIC DNA]</scope>
    <source>
        <strain evidence="2 3">DSM 14152</strain>
    </source>
</reference>
<evidence type="ECO:0000259" key="1">
    <source>
        <dbReference type="Pfam" id="PF13460"/>
    </source>
</evidence>
<dbReference type="CDD" id="cd05250">
    <property type="entry name" value="CC3_like_SDR_a"/>
    <property type="match status" value="1"/>
</dbReference>
<dbReference type="Proteomes" id="UP000093199">
    <property type="component" value="Unassembled WGS sequence"/>
</dbReference>
<keyword evidence="3" id="KW-1185">Reference proteome</keyword>
<organism evidence="2 3">
    <name type="scientific">Caryophanon tenue</name>
    <dbReference type="NCBI Taxonomy" id="33978"/>
    <lineage>
        <taxon>Bacteria</taxon>
        <taxon>Bacillati</taxon>
        <taxon>Bacillota</taxon>
        <taxon>Bacilli</taxon>
        <taxon>Bacillales</taxon>
        <taxon>Caryophanaceae</taxon>
        <taxon>Caryophanon</taxon>
    </lineage>
</organism>
<comment type="caution">
    <text evidence="2">The sequence shown here is derived from an EMBL/GenBank/DDBJ whole genome shotgun (WGS) entry which is preliminary data.</text>
</comment>
<dbReference type="InterPro" id="IPR016040">
    <property type="entry name" value="NAD(P)-bd_dom"/>
</dbReference>
<dbReference type="SUPFAM" id="SSF51735">
    <property type="entry name" value="NAD(P)-binding Rossmann-fold domains"/>
    <property type="match status" value="1"/>
</dbReference>
<proteinExistence type="predicted"/>
<dbReference type="EMBL" id="MASJ01000036">
    <property type="protein sequence ID" value="OCS83462.1"/>
    <property type="molecule type" value="Genomic_DNA"/>
</dbReference>
<evidence type="ECO:0000313" key="2">
    <source>
        <dbReference type="EMBL" id="OCS83462.1"/>
    </source>
</evidence>
<gene>
    <name evidence="2" type="ORF">A6M13_15895</name>
</gene>
<dbReference type="InterPro" id="IPR036291">
    <property type="entry name" value="NAD(P)-bd_dom_sf"/>
</dbReference>
<dbReference type="Gene3D" id="3.40.50.720">
    <property type="entry name" value="NAD(P)-binding Rossmann-like Domain"/>
    <property type="match status" value="1"/>
</dbReference>